<gene>
    <name evidence="2" type="ORF">CVV64_22145</name>
</gene>
<evidence type="ECO:0000259" key="1">
    <source>
        <dbReference type="PROSITE" id="PS51677"/>
    </source>
</evidence>
<protein>
    <recommendedName>
        <fullName evidence="1">NodB homology domain-containing protein</fullName>
    </recommendedName>
</protein>
<dbReference type="AlphaFoldDB" id="A0A2N1PGF1"/>
<dbReference type="InterPro" id="IPR002509">
    <property type="entry name" value="NODB_dom"/>
</dbReference>
<organism evidence="2 3">
    <name type="scientific">Candidatus Wallbacteria bacterium HGW-Wallbacteria-1</name>
    <dbReference type="NCBI Taxonomy" id="2013854"/>
    <lineage>
        <taxon>Bacteria</taxon>
        <taxon>Candidatus Walliibacteriota</taxon>
    </lineage>
</organism>
<proteinExistence type="predicted"/>
<dbReference type="PANTHER" id="PTHR47561:SF1">
    <property type="entry name" value="POLYSACCHARIDE DEACETYLASE FAMILY PROTEIN (AFU_ORTHOLOGUE AFUA_6G05030)"/>
    <property type="match status" value="1"/>
</dbReference>
<dbReference type="SUPFAM" id="SSF88713">
    <property type="entry name" value="Glycoside hydrolase/deacetylase"/>
    <property type="match status" value="1"/>
</dbReference>
<dbReference type="GO" id="GO:0016810">
    <property type="term" value="F:hydrolase activity, acting on carbon-nitrogen (but not peptide) bonds"/>
    <property type="evidence" value="ECO:0007669"/>
    <property type="project" value="InterPro"/>
</dbReference>
<dbReference type="PANTHER" id="PTHR47561">
    <property type="entry name" value="POLYSACCHARIDE DEACETYLASE FAMILY PROTEIN (AFU_ORTHOLOGUE AFUA_6G05030)"/>
    <property type="match status" value="1"/>
</dbReference>
<dbReference type="PROSITE" id="PS51677">
    <property type="entry name" value="NODB"/>
    <property type="match status" value="1"/>
</dbReference>
<dbReference type="Proteomes" id="UP000233256">
    <property type="component" value="Unassembled WGS sequence"/>
</dbReference>
<comment type="caution">
    <text evidence="2">The sequence shown here is derived from an EMBL/GenBank/DDBJ whole genome shotgun (WGS) entry which is preliminary data.</text>
</comment>
<name>A0A2N1PGF1_9BACT</name>
<sequence>MGMLGLKIDVDTYWGMRNGVPRLLRTLRDFHVQGTFFLSIGPDNSGRAVLQLIKNPRFLKKMMRTKAASLYGWKTAFYGTLLSAPMIALSFPDLVFQIMDEGHEVQFHAWDHRRWQDELTVKSERWIEQWFDAGISGFEKLTGRKPTAFGAPSWLIDDRVLQIIQKYHFEYLSCTRAKAPFIHDNPVILEIPSDLPCFEELDPRKDVAILSNMISDDPRKDVAILSNMISDGGNHVLPVHAEVEGGIFEEKFRELLKTALAGGVKITGLDGMKAGLDVRHLTRRKHRMELLPGRHSPCAV</sequence>
<dbReference type="InterPro" id="IPR011330">
    <property type="entry name" value="Glyco_hydro/deAcase_b/a-brl"/>
</dbReference>
<feature type="domain" description="NodB homology" evidence="1">
    <location>
        <begin position="2"/>
        <end position="267"/>
    </location>
</feature>
<accession>A0A2N1PGF1</accession>
<dbReference type="Pfam" id="PF01522">
    <property type="entry name" value="Polysacc_deac_1"/>
    <property type="match status" value="1"/>
</dbReference>
<dbReference type="GO" id="GO:0005975">
    <property type="term" value="P:carbohydrate metabolic process"/>
    <property type="evidence" value="ECO:0007669"/>
    <property type="project" value="InterPro"/>
</dbReference>
<evidence type="ECO:0000313" key="3">
    <source>
        <dbReference type="Proteomes" id="UP000233256"/>
    </source>
</evidence>
<evidence type="ECO:0000313" key="2">
    <source>
        <dbReference type="EMBL" id="PKK87407.1"/>
    </source>
</evidence>
<dbReference type="Gene3D" id="3.20.20.370">
    <property type="entry name" value="Glycoside hydrolase/deacetylase"/>
    <property type="match status" value="1"/>
</dbReference>
<dbReference type="EMBL" id="PGXC01000157">
    <property type="protein sequence ID" value="PKK87407.1"/>
    <property type="molecule type" value="Genomic_DNA"/>
</dbReference>
<reference evidence="2 3" key="1">
    <citation type="journal article" date="2017" name="ISME J.">
        <title>Potential for microbial H2 and metal transformations associated with novel bacteria and archaea in deep terrestrial subsurface sediments.</title>
        <authorList>
            <person name="Hernsdorf A.W."/>
            <person name="Amano Y."/>
            <person name="Miyakawa K."/>
            <person name="Ise K."/>
            <person name="Suzuki Y."/>
            <person name="Anantharaman K."/>
            <person name="Probst A."/>
            <person name="Burstein D."/>
            <person name="Thomas B.C."/>
            <person name="Banfield J.F."/>
        </authorList>
    </citation>
    <scope>NUCLEOTIDE SEQUENCE [LARGE SCALE GENOMIC DNA]</scope>
    <source>
        <strain evidence="2">HGW-Wallbacteria-1</strain>
    </source>
</reference>